<dbReference type="AlphaFoldDB" id="A0A401UX50"/>
<dbReference type="CDD" id="cd00093">
    <property type="entry name" value="HTH_XRE"/>
    <property type="match status" value="1"/>
</dbReference>
<feature type="domain" description="HTH cro/C1-type" evidence="2">
    <location>
        <begin position="24"/>
        <end position="74"/>
    </location>
</feature>
<dbReference type="Proteomes" id="UP000288246">
    <property type="component" value="Unassembled WGS sequence"/>
</dbReference>
<dbReference type="PANTHER" id="PTHR43236:SF1">
    <property type="entry name" value="BLL7220 PROTEIN"/>
    <property type="match status" value="1"/>
</dbReference>
<comment type="similarity">
    <text evidence="1">Belongs to the short-chain fatty acyl-CoA assimilation regulator (ScfR) family.</text>
</comment>
<dbReference type="PANTHER" id="PTHR43236">
    <property type="entry name" value="ANTITOXIN HIGA1"/>
    <property type="match status" value="1"/>
</dbReference>
<dbReference type="InterPro" id="IPR052345">
    <property type="entry name" value="Rad_response_metalloprotease"/>
</dbReference>
<dbReference type="GO" id="GO:0003677">
    <property type="term" value="F:DNA binding"/>
    <property type="evidence" value="ECO:0007669"/>
    <property type="project" value="InterPro"/>
</dbReference>
<evidence type="ECO:0000256" key="1">
    <source>
        <dbReference type="ARBA" id="ARBA00007227"/>
    </source>
</evidence>
<accession>A0A401UX50</accession>
<comment type="caution">
    <text evidence="3">The sequence shown here is derived from an EMBL/GenBank/DDBJ whole genome shotgun (WGS) entry which is preliminary data.</text>
</comment>
<dbReference type="Gene3D" id="1.10.260.40">
    <property type="entry name" value="lambda repressor-like DNA-binding domains"/>
    <property type="match status" value="1"/>
</dbReference>
<dbReference type="InterPro" id="IPR001387">
    <property type="entry name" value="Cro/C1-type_HTH"/>
</dbReference>
<dbReference type="SUPFAM" id="SSF47413">
    <property type="entry name" value="lambda repressor-like DNA-binding domains"/>
    <property type="match status" value="1"/>
</dbReference>
<dbReference type="Pfam" id="PF01381">
    <property type="entry name" value="HTH_3"/>
    <property type="match status" value="1"/>
</dbReference>
<dbReference type="PROSITE" id="PS50943">
    <property type="entry name" value="HTH_CROC1"/>
    <property type="match status" value="1"/>
</dbReference>
<sequence>MNVPSADPAVLTSSADRRTLCLVREAKGWTQRELASRANVNQSTISKSENGLMELKGQALRAVADALDCPPQLLTHPAPLLGLDVSCLHHRRRSSRLTVASKNKIEAVAHLSRLSVENLLSGYHEQTVAVERVAELDPPDPVDVAADVRGRLGLAPGPVPNLVAALEHAGVVVFERPLGSSAQDAVSSWPHGSDQFPLLIVNSGLSGDRQRFTIAHELGHVVMHRIPGEDQEAQADQFAASLLAPPEQIRPALTGLTTAQFRRLVELKPVWGMSVAALVRRARDLGEISDRQYREFQLRLTSLGWKTSEPIDIPAEHPTTLRNVLARRLAAGQPVADLARTALMTESSFRRYFPIPTRCGALTAENGA</sequence>
<name>A0A401UX50_9CELL</name>
<organism evidence="3 4">
    <name type="scientific">Cellulomonas algicola</name>
    <dbReference type="NCBI Taxonomy" id="2071633"/>
    <lineage>
        <taxon>Bacteria</taxon>
        <taxon>Bacillati</taxon>
        <taxon>Actinomycetota</taxon>
        <taxon>Actinomycetes</taxon>
        <taxon>Micrococcales</taxon>
        <taxon>Cellulomonadaceae</taxon>
        <taxon>Cellulomonas</taxon>
    </lineage>
</organism>
<proteinExistence type="inferred from homology"/>
<evidence type="ECO:0000313" key="3">
    <source>
        <dbReference type="EMBL" id="GCD19267.1"/>
    </source>
</evidence>
<dbReference type="OrthoDB" id="9794834at2"/>
<dbReference type="RefSeq" id="WP_124341807.1">
    <property type="nucleotide sequence ID" value="NZ_BHYL01000059.1"/>
</dbReference>
<evidence type="ECO:0000313" key="4">
    <source>
        <dbReference type="Proteomes" id="UP000288246"/>
    </source>
</evidence>
<dbReference type="InterPro" id="IPR010982">
    <property type="entry name" value="Lambda_DNA-bd_dom_sf"/>
</dbReference>
<keyword evidence="4" id="KW-1185">Reference proteome</keyword>
<gene>
    <name evidence="3" type="ORF">CTKZ_08290</name>
</gene>
<dbReference type="EMBL" id="BHYL01000059">
    <property type="protein sequence ID" value="GCD19267.1"/>
    <property type="molecule type" value="Genomic_DNA"/>
</dbReference>
<evidence type="ECO:0000259" key="2">
    <source>
        <dbReference type="PROSITE" id="PS50943"/>
    </source>
</evidence>
<dbReference type="SMART" id="SM00530">
    <property type="entry name" value="HTH_XRE"/>
    <property type="match status" value="1"/>
</dbReference>
<reference evidence="3 4" key="1">
    <citation type="submission" date="2018-11" db="EMBL/GenBank/DDBJ databases">
        <title>Draft genome sequence of Cellulomonas takizawaensis strain TKZ-21.</title>
        <authorList>
            <person name="Yamamura H."/>
            <person name="Hayashi T."/>
            <person name="Hamada M."/>
            <person name="Serisawa Y."/>
            <person name="Matsuyama K."/>
            <person name="Nakagawa Y."/>
            <person name="Otoguro M."/>
            <person name="Yanagida F."/>
            <person name="Hayakawa M."/>
        </authorList>
    </citation>
    <scope>NUCLEOTIDE SEQUENCE [LARGE SCALE GENOMIC DNA]</scope>
    <source>
        <strain evidence="3 4">TKZ-21</strain>
    </source>
</reference>
<protein>
    <submittedName>
        <fullName evidence="3">XRE family transcriptional regulator</fullName>
    </submittedName>
</protein>
<dbReference type="InterPro" id="IPR010359">
    <property type="entry name" value="IrrE_HExxH"/>
</dbReference>
<dbReference type="Pfam" id="PF06114">
    <property type="entry name" value="Peptidase_M78"/>
    <property type="match status" value="1"/>
</dbReference>
<dbReference type="Gene3D" id="1.10.10.2910">
    <property type="match status" value="1"/>
</dbReference>